<keyword evidence="4" id="KW-0997">Cell inner membrane</keyword>
<sequence>MYTYMIEALDRDGNKQKKLVQVELEEDIFRFLEFSGLIPLKIKKVPEFYRYINIRKYLYRIKKQEIIEVLENLHLIVKSGIPVINGLMDIAEDTDNPLLKDMLLDMAYRVQMGYTLSRAFQIYENYFSSVVVSLVNIGEETGSLDKTLKDASEHLKKIEDIKAKTKQALIYPTFAFVSVFGALLFWLVYVLPKIIDAFKQFNITLPPTTIFIMYVSDFTRKYMVYFAVFLFIGGIIVKILRDKNEKFRYYTDKILLRLPVFGIILTNFNYAFFAEYIRLMIVSGIPLYQALYIMENASKNMVFKVAVKNTREKIEQGKSFSESLREEDVFSPLIIRMISIGEQAGRLDEQLEYISNYYYNKVDYLSQNIAKMIEPIVIGIVGGFMLVIMIGLVGPIYDLISEVSKM</sequence>
<dbReference type="GO" id="GO:0005886">
    <property type="term" value="C:plasma membrane"/>
    <property type="evidence" value="ECO:0007669"/>
    <property type="project" value="UniProtKB-SubCell"/>
</dbReference>
<dbReference type="InterPro" id="IPR003004">
    <property type="entry name" value="GspF/PilC"/>
</dbReference>
<evidence type="ECO:0000256" key="1">
    <source>
        <dbReference type="ARBA" id="ARBA00004429"/>
    </source>
</evidence>
<evidence type="ECO:0000313" key="10">
    <source>
        <dbReference type="EMBL" id="SNZ02904.1"/>
    </source>
</evidence>
<dbReference type="EMBL" id="OBEI01000001">
    <property type="protein sequence ID" value="SNZ02904.1"/>
    <property type="molecule type" value="Genomic_DNA"/>
</dbReference>
<keyword evidence="7 8" id="KW-0472">Membrane</keyword>
<dbReference type="InterPro" id="IPR018076">
    <property type="entry name" value="T2SS_GspF_dom"/>
</dbReference>
<keyword evidence="6 8" id="KW-1133">Transmembrane helix</keyword>
<dbReference type="RefSeq" id="WP_096999440.1">
    <property type="nucleotide sequence ID" value="NZ_OBEI01000001.1"/>
</dbReference>
<gene>
    <name evidence="10" type="ORF">SAMN06265182_0240</name>
</gene>
<keyword evidence="3" id="KW-1003">Cell membrane</keyword>
<evidence type="ECO:0000256" key="7">
    <source>
        <dbReference type="ARBA" id="ARBA00023136"/>
    </source>
</evidence>
<feature type="transmembrane region" description="Helical" evidence="8">
    <location>
        <begin position="222"/>
        <end position="240"/>
    </location>
</feature>
<evidence type="ECO:0000256" key="2">
    <source>
        <dbReference type="ARBA" id="ARBA00005745"/>
    </source>
</evidence>
<evidence type="ECO:0000256" key="8">
    <source>
        <dbReference type="SAM" id="Phobius"/>
    </source>
</evidence>
<feature type="transmembrane region" description="Helical" evidence="8">
    <location>
        <begin position="376"/>
        <end position="397"/>
    </location>
</feature>
<evidence type="ECO:0000256" key="4">
    <source>
        <dbReference type="ARBA" id="ARBA00022519"/>
    </source>
</evidence>
<feature type="domain" description="Type II secretion system protein GspF" evidence="9">
    <location>
        <begin position="70"/>
        <end position="192"/>
    </location>
</feature>
<comment type="subcellular location">
    <subcellularLocation>
        <location evidence="1">Cell inner membrane</location>
        <topology evidence="1">Multi-pass membrane protein</topology>
    </subcellularLocation>
</comment>
<evidence type="ECO:0000313" key="11">
    <source>
        <dbReference type="Proteomes" id="UP000219036"/>
    </source>
</evidence>
<organism evidence="10 11">
    <name type="scientific">Persephonella hydrogeniphila</name>
    <dbReference type="NCBI Taxonomy" id="198703"/>
    <lineage>
        <taxon>Bacteria</taxon>
        <taxon>Pseudomonadati</taxon>
        <taxon>Aquificota</taxon>
        <taxon>Aquificia</taxon>
        <taxon>Aquificales</taxon>
        <taxon>Hydrogenothermaceae</taxon>
        <taxon>Persephonella</taxon>
    </lineage>
</organism>
<evidence type="ECO:0000256" key="3">
    <source>
        <dbReference type="ARBA" id="ARBA00022475"/>
    </source>
</evidence>
<feature type="transmembrane region" description="Helical" evidence="8">
    <location>
        <begin position="276"/>
        <end position="294"/>
    </location>
</feature>
<dbReference type="Pfam" id="PF00482">
    <property type="entry name" value="T2SSF"/>
    <property type="match status" value="2"/>
</dbReference>
<feature type="transmembrane region" description="Helical" evidence="8">
    <location>
        <begin position="168"/>
        <end position="189"/>
    </location>
</feature>
<evidence type="ECO:0000256" key="5">
    <source>
        <dbReference type="ARBA" id="ARBA00022692"/>
    </source>
</evidence>
<dbReference type="OrthoDB" id="9805682at2"/>
<keyword evidence="11" id="KW-1185">Reference proteome</keyword>
<evidence type="ECO:0000256" key="6">
    <source>
        <dbReference type="ARBA" id="ARBA00022989"/>
    </source>
</evidence>
<dbReference type="Proteomes" id="UP000219036">
    <property type="component" value="Unassembled WGS sequence"/>
</dbReference>
<dbReference type="FunFam" id="1.20.81.30:FF:000001">
    <property type="entry name" value="Type II secretion system protein F"/>
    <property type="match status" value="1"/>
</dbReference>
<protein>
    <submittedName>
        <fullName evidence="10">General secretion pathway protein F/type IV pilus assembly protein PilC</fullName>
    </submittedName>
</protein>
<evidence type="ECO:0000259" key="9">
    <source>
        <dbReference type="Pfam" id="PF00482"/>
    </source>
</evidence>
<dbReference type="Gene3D" id="1.20.81.30">
    <property type="entry name" value="Type II secretion system (T2SS), domain F"/>
    <property type="match status" value="2"/>
</dbReference>
<name>A0A285N0C2_9AQUI</name>
<feature type="transmembrane region" description="Helical" evidence="8">
    <location>
        <begin position="254"/>
        <end position="270"/>
    </location>
</feature>
<dbReference type="PANTHER" id="PTHR30012">
    <property type="entry name" value="GENERAL SECRETION PATHWAY PROTEIN"/>
    <property type="match status" value="1"/>
</dbReference>
<dbReference type="AlphaFoldDB" id="A0A285N0C2"/>
<dbReference type="PRINTS" id="PR00812">
    <property type="entry name" value="BCTERIALGSPF"/>
</dbReference>
<accession>A0A285N0C2</accession>
<keyword evidence="5 8" id="KW-0812">Transmembrane</keyword>
<reference evidence="11" key="1">
    <citation type="submission" date="2017-09" db="EMBL/GenBank/DDBJ databases">
        <authorList>
            <person name="Varghese N."/>
            <person name="Submissions S."/>
        </authorList>
    </citation>
    <scope>NUCLEOTIDE SEQUENCE [LARGE SCALE GENOMIC DNA]</scope>
    <source>
        <strain evidence="11">DSM 15103</strain>
    </source>
</reference>
<dbReference type="PANTHER" id="PTHR30012:SF0">
    <property type="entry name" value="TYPE II SECRETION SYSTEM PROTEIN F-RELATED"/>
    <property type="match status" value="1"/>
</dbReference>
<feature type="domain" description="Type II secretion system protein GspF" evidence="9">
    <location>
        <begin position="273"/>
        <end position="394"/>
    </location>
</feature>
<proteinExistence type="inferred from homology"/>
<comment type="similarity">
    <text evidence="2">Belongs to the GSP F family.</text>
</comment>
<dbReference type="InterPro" id="IPR042094">
    <property type="entry name" value="T2SS_GspF_sf"/>
</dbReference>